<dbReference type="SUPFAM" id="SSF82615">
    <property type="entry name" value="Polo-box domain"/>
    <property type="match status" value="2"/>
</dbReference>
<dbReference type="PROSITE" id="PS00108">
    <property type="entry name" value="PROTEIN_KINASE_ST"/>
    <property type="match status" value="1"/>
</dbReference>
<proteinExistence type="inferred from homology"/>
<dbReference type="AlphaFoldDB" id="A0A1X2GSI8"/>
<evidence type="ECO:0000313" key="12">
    <source>
        <dbReference type="EMBL" id="ORX60447.1"/>
    </source>
</evidence>
<dbReference type="CDD" id="cd13118">
    <property type="entry name" value="POLO_box_1"/>
    <property type="match status" value="1"/>
</dbReference>
<dbReference type="InterPro" id="IPR033701">
    <property type="entry name" value="POLO_box_1"/>
</dbReference>
<feature type="compositionally biased region" description="Low complexity" evidence="9">
    <location>
        <begin position="116"/>
        <end position="127"/>
    </location>
</feature>
<evidence type="ECO:0000313" key="13">
    <source>
        <dbReference type="Proteomes" id="UP000242146"/>
    </source>
</evidence>
<keyword evidence="3" id="KW-0677">Repeat</keyword>
<dbReference type="EMBL" id="MCGT01000004">
    <property type="protein sequence ID" value="ORX60447.1"/>
    <property type="molecule type" value="Genomic_DNA"/>
</dbReference>
<dbReference type="InterPro" id="IPR008271">
    <property type="entry name" value="Ser/Thr_kinase_AS"/>
</dbReference>
<dbReference type="PROSITE" id="PS50011">
    <property type="entry name" value="PROTEIN_KINASE_DOM"/>
    <property type="match status" value="1"/>
</dbReference>
<dbReference type="Proteomes" id="UP000242146">
    <property type="component" value="Unassembled WGS sequence"/>
</dbReference>
<organism evidence="12 13">
    <name type="scientific">Hesseltinella vesiculosa</name>
    <dbReference type="NCBI Taxonomy" id="101127"/>
    <lineage>
        <taxon>Eukaryota</taxon>
        <taxon>Fungi</taxon>
        <taxon>Fungi incertae sedis</taxon>
        <taxon>Mucoromycota</taxon>
        <taxon>Mucoromycotina</taxon>
        <taxon>Mucoromycetes</taxon>
        <taxon>Mucorales</taxon>
        <taxon>Cunninghamellaceae</taxon>
        <taxon>Hesseltinella</taxon>
    </lineage>
</organism>
<dbReference type="SMART" id="SM00220">
    <property type="entry name" value="S_TKc"/>
    <property type="match status" value="1"/>
</dbReference>
<evidence type="ECO:0000256" key="7">
    <source>
        <dbReference type="PROSITE-ProRule" id="PRU10141"/>
    </source>
</evidence>
<keyword evidence="4 7" id="KW-0547">Nucleotide-binding</keyword>
<feature type="domain" description="POLO box" evidence="11">
    <location>
        <begin position="490"/>
        <end position="573"/>
    </location>
</feature>
<dbReference type="InterPro" id="IPR036947">
    <property type="entry name" value="POLO_box_dom_sf"/>
</dbReference>
<protein>
    <recommendedName>
        <fullName evidence="8">Serine/threonine-protein kinase</fullName>
        <ecNumber evidence="8">2.7.11.21</ecNumber>
    </recommendedName>
</protein>
<evidence type="ECO:0000256" key="6">
    <source>
        <dbReference type="ARBA" id="ARBA00022840"/>
    </source>
</evidence>
<dbReference type="InterPro" id="IPR017441">
    <property type="entry name" value="Protein_kinase_ATP_BS"/>
</dbReference>
<dbReference type="Gene3D" id="3.30.1120.30">
    <property type="entry name" value="POLO box domain"/>
    <property type="match status" value="2"/>
</dbReference>
<evidence type="ECO:0000256" key="9">
    <source>
        <dbReference type="SAM" id="MobiDB-lite"/>
    </source>
</evidence>
<dbReference type="SUPFAM" id="SSF56112">
    <property type="entry name" value="Protein kinase-like (PK-like)"/>
    <property type="match status" value="1"/>
</dbReference>
<dbReference type="Pfam" id="PF00069">
    <property type="entry name" value="Pkinase"/>
    <property type="match status" value="1"/>
</dbReference>
<dbReference type="InterPro" id="IPR000719">
    <property type="entry name" value="Prot_kinase_dom"/>
</dbReference>
<evidence type="ECO:0000256" key="4">
    <source>
        <dbReference type="ARBA" id="ARBA00022741"/>
    </source>
</evidence>
<feature type="compositionally biased region" description="Basic and acidic residues" evidence="9">
    <location>
        <begin position="77"/>
        <end position="87"/>
    </location>
</feature>
<keyword evidence="6 7" id="KW-0067">ATP-binding</keyword>
<feature type="domain" description="POLO box" evidence="11">
    <location>
        <begin position="601"/>
        <end position="683"/>
    </location>
</feature>
<comment type="caution">
    <text evidence="12">The sequence shown here is derived from an EMBL/GenBank/DDBJ whole genome shotgun (WGS) entry which is preliminary data.</text>
</comment>
<dbReference type="InterPro" id="IPR033695">
    <property type="entry name" value="POLO_box_2"/>
</dbReference>
<feature type="compositionally biased region" description="Polar residues" evidence="9">
    <location>
        <begin position="102"/>
        <end position="115"/>
    </location>
</feature>
<sequence>MSQSKKGFSLASKKTPLKDHTPSSSNQEQFGLSIPKYAPVSKTAKATPALPPSVANVLKNMEHQHSLGSKRRSPLRPYDRNVRDAPLHQRPSSSGDLRKSVLPTTAKQPITKPSSQPLRQTLRQQPQPQRPKPKVPAKASNKIHVVTDEEVPDVIHDVYHNRTYYKVELLGEGGFARCYQVRTKAGEMYALKVVSKKSLSNVKFLAKLHCEIIIHGQMQHRRIVYFHDCFEDDANIYLVLEICRNKSLAEMLRARRRLSEPEVRFFMLQLLDACEYIHSQQVVHRDIKLSNVFLDDDLNVKLGDFGLSAILKTYEERKKTVCGTPNYLAPEVLFGKDGHNQKVDVWSLGILLYTLLVGKHPFRIRDSKELFRYIKYTFPEGLSLSSDVKDLIAKILVPNPDERPTIPEVLQHPFIQNADLPTHLPHSALTTCPSLDELQPVILFQSGSDHKLVERTAMTLVKGLDRITHYKRTLKGTPIDPPEWSEHNIYINKWVDATYRYGFGYTTSEGNAGVLFNDTTSLATYDKKSYQLVSHTPDTSEVEARYDVDNKDMPFELKKKIFLVNNIIDYIYQTLVDDSPYSSQTSVQNATPAPPSQSGVYLSKYMVFQKAIVFRLSNNVIQFNFFNPRHKLILFDEGARLLYIDQHRIKRMYELPEAIASGDPELTKLLYFVRDELIQQFKTSNCQPAQPH</sequence>
<comment type="catalytic activity">
    <reaction evidence="8">
        <text>L-threonyl-[protein] + ATP = O-phospho-L-threonyl-[protein] + ADP + H(+)</text>
        <dbReference type="Rhea" id="RHEA:46608"/>
        <dbReference type="Rhea" id="RHEA-COMP:11060"/>
        <dbReference type="Rhea" id="RHEA-COMP:11605"/>
        <dbReference type="ChEBI" id="CHEBI:15378"/>
        <dbReference type="ChEBI" id="CHEBI:30013"/>
        <dbReference type="ChEBI" id="CHEBI:30616"/>
        <dbReference type="ChEBI" id="CHEBI:61977"/>
        <dbReference type="ChEBI" id="CHEBI:456216"/>
        <dbReference type="EC" id="2.7.11.21"/>
    </reaction>
</comment>
<dbReference type="STRING" id="101127.A0A1X2GSI8"/>
<evidence type="ECO:0000259" key="11">
    <source>
        <dbReference type="PROSITE" id="PS50078"/>
    </source>
</evidence>
<dbReference type="OrthoDB" id="408964at2759"/>
<dbReference type="GO" id="GO:0005634">
    <property type="term" value="C:nucleus"/>
    <property type="evidence" value="ECO:0007669"/>
    <property type="project" value="TreeGrafter"/>
</dbReference>
<keyword evidence="13" id="KW-1185">Reference proteome</keyword>
<dbReference type="FunFam" id="3.30.200.20:FF:000042">
    <property type="entry name" value="Aurora kinase A"/>
    <property type="match status" value="1"/>
</dbReference>
<dbReference type="PANTHER" id="PTHR24345:SF0">
    <property type="entry name" value="CELL CYCLE SERINE_THREONINE-PROTEIN KINASE CDC5_MSD2"/>
    <property type="match status" value="1"/>
</dbReference>
<evidence type="ECO:0000259" key="10">
    <source>
        <dbReference type="PROSITE" id="PS50011"/>
    </source>
</evidence>
<dbReference type="PROSITE" id="PS50078">
    <property type="entry name" value="POLO_BOX"/>
    <property type="match status" value="2"/>
</dbReference>
<dbReference type="Pfam" id="PF00659">
    <property type="entry name" value="POLO_box"/>
    <property type="match status" value="2"/>
</dbReference>
<dbReference type="CDD" id="cd13117">
    <property type="entry name" value="POLO_box_2"/>
    <property type="match status" value="1"/>
</dbReference>
<evidence type="ECO:0000256" key="8">
    <source>
        <dbReference type="RuleBase" id="RU361162"/>
    </source>
</evidence>
<dbReference type="InterPro" id="IPR000959">
    <property type="entry name" value="POLO_box_dom"/>
</dbReference>
<evidence type="ECO:0000256" key="3">
    <source>
        <dbReference type="ARBA" id="ARBA00022737"/>
    </source>
</evidence>
<dbReference type="GO" id="GO:0005524">
    <property type="term" value="F:ATP binding"/>
    <property type="evidence" value="ECO:0007669"/>
    <property type="project" value="UniProtKB-UniRule"/>
</dbReference>
<name>A0A1X2GSI8_9FUNG</name>
<dbReference type="EC" id="2.7.11.21" evidence="8"/>
<dbReference type="Gene3D" id="1.10.510.10">
    <property type="entry name" value="Transferase(Phosphotransferase) domain 1"/>
    <property type="match status" value="1"/>
</dbReference>
<feature type="binding site" evidence="7">
    <location>
        <position position="192"/>
    </location>
    <ligand>
        <name>ATP</name>
        <dbReference type="ChEBI" id="CHEBI:30616"/>
    </ligand>
</feature>
<dbReference type="PANTHER" id="PTHR24345">
    <property type="entry name" value="SERINE/THREONINE-PROTEIN KINASE PLK"/>
    <property type="match status" value="1"/>
</dbReference>
<feature type="domain" description="Protein kinase" evidence="10">
    <location>
        <begin position="164"/>
        <end position="415"/>
    </location>
</feature>
<evidence type="ECO:0000256" key="1">
    <source>
        <dbReference type="ARBA" id="ARBA00022527"/>
    </source>
</evidence>
<keyword evidence="5 8" id="KW-0418">Kinase</keyword>
<dbReference type="FunFam" id="1.10.510.10:FF:000571">
    <property type="entry name" value="Maternal embryonic leucine zipper kinase"/>
    <property type="match status" value="1"/>
</dbReference>
<dbReference type="InterPro" id="IPR011009">
    <property type="entry name" value="Kinase-like_dom_sf"/>
</dbReference>
<dbReference type="Gene3D" id="3.30.200.20">
    <property type="entry name" value="Phosphorylase Kinase, domain 1"/>
    <property type="match status" value="1"/>
</dbReference>
<evidence type="ECO:0000256" key="2">
    <source>
        <dbReference type="ARBA" id="ARBA00022679"/>
    </source>
</evidence>
<gene>
    <name evidence="12" type="ORF">DM01DRAFT_1342923</name>
</gene>
<feature type="region of interest" description="Disordered" evidence="9">
    <location>
        <begin position="1"/>
        <end position="140"/>
    </location>
</feature>
<reference evidence="12 13" key="1">
    <citation type="submission" date="2016-07" db="EMBL/GenBank/DDBJ databases">
        <title>Pervasive Adenine N6-methylation of Active Genes in Fungi.</title>
        <authorList>
            <consortium name="DOE Joint Genome Institute"/>
            <person name="Mondo S.J."/>
            <person name="Dannebaum R.O."/>
            <person name="Kuo R.C."/>
            <person name="Labutti K."/>
            <person name="Haridas S."/>
            <person name="Kuo A."/>
            <person name="Salamov A."/>
            <person name="Ahrendt S.R."/>
            <person name="Lipzen A."/>
            <person name="Sullivan W."/>
            <person name="Andreopoulos W.B."/>
            <person name="Clum A."/>
            <person name="Lindquist E."/>
            <person name="Daum C."/>
            <person name="Ramamoorthy G.K."/>
            <person name="Gryganskyi A."/>
            <person name="Culley D."/>
            <person name="Magnuson J.K."/>
            <person name="James T.Y."/>
            <person name="O'Malley M.A."/>
            <person name="Stajich J.E."/>
            <person name="Spatafora J.W."/>
            <person name="Visel A."/>
            <person name="Grigoriev I.V."/>
        </authorList>
    </citation>
    <scope>NUCLEOTIDE SEQUENCE [LARGE SCALE GENOMIC DNA]</scope>
    <source>
        <strain evidence="12 13">NRRL 3301</strain>
    </source>
</reference>
<accession>A0A1X2GSI8</accession>
<evidence type="ECO:0000256" key="5">
    <source>
        <dbReference type="ARBA" id="ARBA00022777"/>
    </source>
</evidence>
<keyword evidence="1 8" id="KW-0723">Serine/threonine-protein kinase</keyword>
<keyword evidence="2 8" id="KW-0808">Transferase</keyword>
<dbReference type="GO" id="GO:0004674">
    <property type="term" value="F:protein serine/threonine kinase activity"/>
    <property type="evidence" value="ECO:0007669"/>
    <property type="project" value="UniProtKB-KW"/>
</dbReference>
<comment type="similarity">
    <text evidence="8">Belongs to the protein kinase superfamily. Ser/Thr protein kinase family. CDC5/Polo subfamily.</text>
</comment>
<dbReference type="PROSITE" id="PS00107">
    <property type="entry name" value="PROTEIN_KINASE_ATP"/>
    <property type="match status" value="1"/>
</dbReference>